<keyword evidence="2" id="KW-0614">Plasmid</keyword>
<keyword evidence="1" id="KW-0472">Membrane</keyword>
<keyword evidence="1" id="KW-0812">Transmembrane</keyword>
<dbReference type="AlphaFoldDB" id="C0RC95"/>
<protein>
    <submittedName>
        <fullName evidence="2">Uncharacterized protein</fullName>
    </submittedName>
</protein>
<keyword evidence="1" id="KW-1133">Transmembrane helix</keyword>
<reference evidence="2 3" key="1">
    <citation type="journal article" date="2012" name="J. Bacteriol.">
        <title>Whole-Genome Sequences of Borrelia bissettii, Borrelia valaisiana, and Borrelia spielmanii.</title>
        <authorList>
            <person name="Schutzer S.E."/>
            <person name="Fraser-Liggett C.M."/>
            <person name="Qiu W.G."/>
            <person name="Kraiczy P."/>
            <person name="Mongodin E.F."/>
            <person name="Dunn J.J."/>
            <person name="Luft B.J."/>
            <person name="Casjens S.R."/>
        </authorList>
    </citation>
    <scope>NUCLEOTIDE SEQUENCE [LARGE SCALE GENOMIC DNA]</scope>
    <source>
        <strain evidence="2 3">A14S</strain>
        <plasmid evidence="2 3">A14S_lp28-4</plasmid>
    </source>
</reference>
<gene>
    <name evidence="2" type="ORF">BSPA14S_I0016</name>
</gene>
<evidence type="ECO:0000313" key="2">
    <source>
        <dbReference type="EMBL" id="ACN53376.1"/>
    </source>
</evidence>
<accession>C0RC95</accession>
<dbReference type="HOGENOM" id="CLU_2858828_0_0_12"/>
<name>C0RC95_9SPIR</name>
<dbReference type="EMBL" id="CP001470">
    <property type="protein sequence ID" value="ACN53376.1"/>
    <property type="molecule type" value="Genomic_DNA"/>
</dbReference>
<dbReference type="Proteomes" id="UP000003481">
    <property type="component" value="Plasmid A14S_lp28-4"/>
</dbReference>
<organism evidence="2 3">
    <name type="scientific">Borreliella spielmanii A14S</name>
    <dbReference type="NCBI Taxonomy" id="498742"/>
    <lineage>
        <taxon>Bacteria</taxon>
        <taxon>Pseudomonadati</taxon>
        <taxon>Spirochaetota</taxon>
        <taxon>Spirochaetia</taxon>
        <taxon>Spirochaetales</taxon>
        <taxon>Borreliaceae</taxon>
        <taxon>Borreliella</taxon>
    </lineage>
</organism>
<sequence length="64" mass="8039">MLYFIILININQIFYYISTYYFLHFYSYLMFFSKKSFTICKYYPYLNLPEINLLLVLIFKHTHI</sequence>
<proteinExistence type="predicted"/>
<evidence type="ECO:0000313" key="3">
    <source>
        <dbReference type="Proteomes" id="UP000003481"/>
    </source>
</evidence>
<geneLocation type="plasmid" evidence="2 3">
    <name>A14S_lp28-4</name>
</geneLocation>
<feature type="transmembrane region" description="Helical" evidence="1">
    <location>
        <begin position="13"/>
        <end position="32"/>
    </location>
</feature>
<evidence type="ECO:0000256" key="1">
    <source>
        <dbReference type="SAM" id="Phobius"/>
    </source>
</evidence>